<keyword evidence="12" id="KW-1185">Reference proteome</keyword>
<dbReference type="Gene3D" id="2.60.120.10">
    <property type="entry name" value="Jelly Rolls"/>
    <property type="match status" value="1"/>
</dbReference>
<dbReference type="InterPro" id="IPR000719">
    <property type="entry name" value="Prot_kinase_dom"/>
</dbReference>
<dbReference type="GO" id="GO:0030553">
    <property type="term" value="F:cGMP binding"/>
    <property type="evidence" value="ECO:0007669"/>
    <property type="project" value="UniProtKB-KW"/>
</dbReference>
<organism evidence="11 12">
    <name type="scientific">Thalassoglobus neptunius</name>
    <dbReference type="NCBI Taxonomy" id="1938619"/>
    <lineage>
        <taxon>Bacteria</taxon>
        <taxon>Pseudomonadati</taxon>
        <taxon>Planctomycetota</taxon>
        <taxon>Planctomycetia</taxon>
        <taxon>Planctomycetales</taxon>
        <taxon>Planctomycetaceae</taxon>
        <taxon>Thalassoglobus</taxon>
    </lineage>
</organism>
<proteinExistence type="predicted"/>
<keyword evidence="3 11" id="KW-0808">Transferase</keyword>
<name>A0A5C5X490_9PLAN</name>
<dbReference type="CDD" id="cd14014">
    <property type="entry name" value="STKc_PknB_like"/>
    <property type="match status" value="1"/>
</dbReference>
<dbReference type="PROSITE" id="PS50042">
    <property type="entry name" value="CNMP_BINDING_3"/>
    <property type="match status" value="1"/>
</dbReference>
<feature type="domain" description="Cyclic nucleotide-binding" evidence="10">
    <location>
        <begin position="125"/>
        <end position="227"/>
    </location>
</feature>
<evidence type="ECO:0000313" key="11">
    <source>
        <dbReference type="EMBL" id="TWT57806.1"/>
    </source>
</evidence>
<dbReference type="Pfam" id="PF00027">
    <property type="entry name" value="cNMP_binding"/>
    <property type="match status" value="1"/>
</dbReference>
<dbReference type="PROSITE" id="PS00889">
    <property type="entry name" value="CNMP_BINDING_2"/>
    <property type="match status" value="1"/>
</dbReference>
<reference evidence="11 12" key="1">
    <citation type="submission" date="2019-02" db="EMBL/GenBank/DDBJ databases">
        <title>Deep-cultivation of Planctomycetes and their phenomic and genomic characterization uncovers novel biology.</title>
        <authorList>
            <person name="Wiegand S."/>
            <person name="Jogler M."/>
            <person name="Boedeker C."/>
            <person name="Pinto D."/>
            <person name="Vollmers J."/>
            <person name="Rivas-Marin E."/>
            <person name="Kohn T."/>
            <person name="Peeters S.H."/>
            <person name="Heuer A."/>
            <person name="Rast P."/>
            <person name="Oberbeckmann S."/>
            <person name="Bunk B."/>
            <person name="Jeske O."/>
            <person name="Meyerdierks A."/>
            <person name="Storesund J.E."/>
            <person name="Kallscheuer N."/>
            <person name="Luecker S."/>
            <person name="Lage O.M."/>
            <person name="Pohl T."/>
            <person name="Merkel B.J."/>
            <person name="Hornburger P."/>
            <person name="Mueller R.-W."/>
            <person name="Bruemmer F."/>
            <person name="Labrenz M."/>
            <person name="Spormann A.M."/>
            <person name="Op Den Camp H."/>
            <person name="Overmann J."/>
            <person name="Amann R."/>
            <person name="Jetten M.S.M."/>
            <person name="Mascher T."/>
            <person name="Medema M.H."/>
            <person name="Devos D.P."/>
            <person name="Kaster A.-K."/>
            <person name="Ovreas L."/>
            <person name="Rohde M."/>
            <person name="Galperin M.Y."/>
            <person name="Jogler C."/>
        </authorList>
    </citation>
    <scope>NUCLEOTIDE SEQUENCE [LARGE SCALE GENOMIC DNA]</scope>
    <source>
        <strain evidence="11 12">KOR42</strain>
    </source>
</reference>
<dbReference type="PROSITE" id="PS50011">
    <property type="entry name" value="PROTEIN_KINASE_DOM"/>
    <property type="match status" value="1"/>
</dbReference>
<sequence length="537" mass="59881">MFEEADETISLAMMQELLLELQDYCESGRDFSILEMVESRTVLSNPRELLTDLVRHHYSMLKERQPDLSVEDYGSLFPDHAPWSGKLAGLSGSSMESSWDKERTEAASVPLSGSEEGITEFACGPLENLPPQMQSALYERMHRIKFKAGDFVIREGTHGDCLLVCVEGAATVSISSDETTPIELGSIFPGHVFGEMSLMGTPLRTASVVADSDMTVLSLSSSDFHDLCQRHPEFSNVMTMIVADRLGRRSHDALSTVTLEGYKINRRLGRGGMAVVYDAIQLETNRRVALKMMSHRLAIDSNARNWFTREAEIIANFHHPGIPILYERFDAFATSFIAMEFLEGCSLSDVSRIVGPLDEESVLRILAQLADALSYAHQEQIVHRDIKPSNCMLAPSGSVKLMDFGLSLPIFRGDDDRPIAAGTPAYISPEQMRGQNCPAADWFSLGLVGFELTTGKKAFRPKNMLQLSRQYFDWKPDQLLDSLASQSSDLCKVLKMMLSLDVDARGRAVDHLSDYRKPVDVGQWSCFQDEINPRENS</sequence>
<evidence type="ECO:0000256" key="4">
    <source>
        <dbReference type="ARBA" id="ARBA00022741"/>
    </source>
</evidence>
<feature type="domain" description="Protein kinase" evidence="9">
    <location>
        <begin position="262"/>
        <end position="520"/>
    </location>
</feature>
<gene>
    <name evidence="11" type="primary">pknA</name>
    <name evidence="11" type="ORF">KOR42_11730</name>
</gene>
<dbReference type="GO" id="GO:0004674">
    <property type="term" value="F:protein serine/threonine kinase activity"/>
    <property type="evidence" value="ECO:0007669"/>
    <property type="project" value="UniProtKB-KW"/>
</dbReference>
<dbReference type="PROSITE" id="PS00107">
    <property type="entry name" value="PROTEIN_KINASE_ATP"/>
    <property type="match status" value="1"/>
</dbReference>
<dbReference type="SUPFAM" id="SSF56112">
    <property type="entry name" value="Protein kinase-like (PK-like)"/>
    <property type="match status" value="1"/>
</dbReference>
<dbReference type="InterPro" id="IPR011009">
    <property type="entry name" value="Kinase-like_dom_sf"/>
</dbReference>
<dbReference type="AlphaFoldDB" id="A0A5C5X490"/>
<keyword evidence="5 11" id="KW-0418">Kinase</keyword>
<dbReference type="PROSITE" id="PS00108">
    <property type="entry name" value="PROTEIN_KINASE_ST"/>
    <property type="match status" value="1"/>
</dbReference>
<keyword evidence="4 8" id="KW-0547">Nucleotide-binding</keyword>
<dbReference type="InterPro" id="IPR018488">
    <property type="entry name" value="cNMP-bd_CS"/>
</dbReference>
<dbReference type="SMART" id="SM00220">
    <property type="entry name" value="S_TKc"/>
    <property type="match status" value="1"/>
</dbReference>
<protein>
    <submittedName>
        <fullName evidence="11">Serine/threonine-protein kinase PknA</fullName>
        <ecNumber evidence="11">2.7.11.1</ecNumber>
    </submittedName>
</protein>
<dbReference type="InterPro" id="IPR008271">
    <property type="entry name" value="Ser/Thr_kinase_AS"/>
</dbReference>
<evidence type="ECO:0000256" key="7">
    <source>
        <dbReference type="ARBA" id="ARBA00022992"/>
    </source>
</evidence>
<dbReference type="InterPro" id="IPR018490">
    <property type="entry name" value="cNMP-bd_dom_sf"/>
</dbReference>
<keyword evidence="1" id="KW-0723">Serine/threonine-protein kinase</keyword>
<keyword evidence="2" id="KW-0140">cGMP</keyword>
<dbReference type="CDD" id="cd00038">
    <property type="entry name" value="CAP_ED"/>
    <property type="match status" value="1"/>
</dbReference>
<evidence type="ECO:0000259" key="9">
    <source>
        <dbReference type="PROSITE" id="PS50011"/>
    </source>
</evidence>
<dbReference type="EMBL" id="SIHI01000001">
    <property type="protein sequence ID" value="TWT57806.1"/>
    <property type="molecule type" value="Genomic_DNA"/>
</dbReference>
<evidence type="ECO:0000256" key="3">
    <source>
        <dbReference type="ARBA" id="ARBA00022679"/>
    </source>
</evidence>
<dbReference type="Gene3D" id="1.10.510.10">
    <property type="entry name" value="Transferase(Phosphotransferase) domain 1"/>
    <property type="match status" value="1"/>
</dbReference>
<accession>A0A5C5X490</accession>
<dbReference type="InterPro" id="IPR014710">
    <property type="entry name" value="RmlC-like_jellyroll"/>
</dbReference>
<dbReference type="InterPro" id="IPR017441">
    <property type="entry name" value="Protein_kinase_ATP_BS"/>
</dbReference>
<evidence type="ECO:0000256" key="2">
    <source>
        <dbReference type="ARBA" id="ARBA00022535"/>
    </source>
</evidence>
<dbReference type="Pfam" id="PF00069">
    <property type="entry name" value="Pkinase"/>
    <property type="match status" value="1"/>
</dbReference>
<evidence type="ECO:0000256" key="8">
    <source>
        <dbReference type="PROSITE-ProRule" id="PRU10141"/>
    </source>
</evidence>
<dbReference type="OrthoDB" id="266852at2"/>
<evidence type="ECO:0000256" key="6">
    <source>
        <dbReference type="ARBA" id="ARBA00022840"/>
    </source>
</evidence>
<dbReference type="EC" id="2.7.11.1" evidence="11"/>
<dbReference type="SUPFAM" id="SSF51206">
    <property type="entry name" value="cAMP-binding domain-like"/>
    <property type="match status" value="1"/>
</dbReference>
<dbReference type="PANTHER" id="PTHR24353">
    <property type="entry name" value="CYCLIC NUCLEOTIDE-DEPENDENT PROTEIN KINASE"/>
    <property type="match status" value="1"/>
</dbReference>
<comment type="caution">
    <text evidence="11">The sequence shown here is derived from an EMBL/GenBank/DDBJ whole genome shotgun (WGS) entry which is preliminary data.</text>
</comment>
<keyword evidence="6 8" id="KW-0067">ATP-binding</keyword>
<feature type="binding site" evidence="8">
    <location>
        <position position="291"/>
    </location>
    <ligand>
        <name>ATP</name>
        <dbReference type="ChEBI" id="CHEBI:30616"/>
    </ligand>
</feature>
<dbReference type="SMART" id="SM00100">
    <property type="entry name" value="cNMP"/>
    <property type="match status" value="1"/>
</dbReference>
<evidence type="ECO:0000256" key="5">
    <source>
        <dbReference type="ARBA" id="ARBA00022777"/>
    </source>
</evidence>
<dbReference type="InterPro" id="IPR000595">
    <property type="entry name" value="cNMP-bd_dom"/>
</dbReference>
<dbReference type="Proteomes" id="UP000317243">
    <property type="component" value="Unassembled WGS sequence"/>
</dbReference>
<evidence type="ECO:0000313" key="12">
    <source>
        <dbReference type="Proteomes" id="UP000317243"/>
    </source>
</evidence>
<dbReference type="GO" id="GO:0005524">
    <property type="term" value="F:ATP binding"/>
    <property type="evidence" value="ECO:0007669"/>
    <property type="project" value="UniProtKB-UniRule"/>
</dbReference>
<evidence type="ECO:0000256" key="1">
    <source>
        <dbReference type="ARBA" id="ARBA00022527"/>
    </source>
</evidence>
<dbReference type="RefSeq" id="WP_146507768.1">
    <property type="nucleotide sequence ID" value="NZ_SIHI01000001.1"/>
</dbReference>
<evidence type="ECO:0000259" key="10">
    <source>
        <dbReference type="PROSITE" id="PS50042"/>
    </source>
</evidence>
<keyword evidence="7" id="KW-0142">cGMP-binding</keyword>